<dbReference type="PANTHER" id="PTHR13140:SF706">
    <property type="entry name" value="DILUTE CLASS UNCONVENTIONAL MYOSIN, ISOFORM C"/>
    <property type="match status" value="1"/>
</dbReference>
<dbReference type="Pfam" id="PF00063">
    <property type="entry name" value="Myosin_head"/>
    <property type="match status" value="1"/>
</dbReference>
<gene>
    <name evidence="9" type="ORF">EAH_00067910</name>
</gene>
<dbReference type="PRINTS" id="PR00193">
    <property type="entry name" value="MYOSINHEAVY"/>
</dbReference>
<comment type="caution">
    <text evidence="6">Lacks conserved residue(s) required for the propagation of feature annotation.</text>
</comment>
<keyword evidence="4 6" id="KW-0505">Motor protein</keyword>
<reference evidence="9" key="2">
    <citation type="submission" date="2013-10" db="EMBL/GenBank/DDBJ databases">
        <authorList>
            <person name="Aslett M."/>
        </authorList>
    </citation>
    <scope>NUCLEOTIDE SEQUENCE</scope>
    <source>
        <strain evidence="9">Houghton</strain>
    </source>
</reference>
<feature type="binding site" evidence="6">
    <location>
        <begin position="66"/>
        <end position="73"/>
    </location>
    <ligand>
        <name>ATP</name>
        <dbReference type="ChEBI" id="CHEBI:30616"/>
    </ligand>
</feature>
<feature type="region of interest" description="Disordered" evidence="7">
    <location>
        <begin position="93"/>
        <end position="114"/>
    </location>
</feature>
<dbReference type="InterPro" id="IPR027417">
    <property type="entry name" value="P-loop_NTPase"/>
</dbReference>
<dbReference type="GO" id="GO:0005524">
    <property type="term" value="F:ATP binding"/>
    <property type="evidence" value="ECO:0007669"/>
    <property type="project" value="UniProtKB-UniRule"/>
</dbReference>
<dbReference type="GO" id="GO:0005737">
    <property type="term" value="C:cytoplasm"/>
    <property type="evidence" value="ECO:0007669"/>
    <property type="project" value="TreeGrafter"/>
</dbReference>
<evidence type="ECO:0000256" key="2">
    <source>
        <dbReference type="ARBA" id="ARBA00022840"/>
    </source>
</evidence>
<feature type="non-terminal residue" evidence="9">
    <location>
        <position position="522"/>
    </location>
</feature>
<evidence type="ECO:0000256" key="3">
    <source>
        <dbReference type="ARBA" id="ARBA00023123"/>
    </source>
</evidence>
<dbReference type="GO" id="GO:0016020">
    <property type="term" value="C:membrane"/>
    <property type="evidence" value="ECO:0007669"/>
    <property type="project" value="TreeGrafter"/>
</dbReference>
<feature type="region of interest" description="Disordered" evidence="7">
    <location>
        <begin position="480"/>
        <end position="503"/>
    </location>
</feature>
<evidence type="ECO:0000313" key="9">
    <source>
        <dbReference type="EMBL" id="CDI82921.1"/>
    </source>
</evidence>
<proteinExistence type="inferred from homology"/>
<comment type="similarity">
    <text evidence="6">Belongs to the TRAFAC class myosin-kinesin ATPase superfamily. Myosin family.</text>
</comment>
<dbReference type="CDD" id="cd00124">
    <property type="entry name" value="MYSc"/>
    <property type="match status" value="1"/>
</dbReference>
<keyword evidence="1 6" id="KW-0547">Nucleotide-binding</keyword>
<dbReference type="OrthoDB" id="331205at2759"/>
<evidence type="ECO:0000256" key="5">
    <source>
        <dbReference type="ARBA" id="ARBA00023203"/>
    </source>
</evidence>
<dbReference type="GO" id="GO:0007015">
    <property type="term" value="P:actin filament organization"/>
    <property type="evidence" value="ECO:0007669"/>
    <property type="project" value="TreeGrafter"/>
</dbReference>
<dbReference type="GO" id="GO:0000146">
    <property type="term" value="F:microfilament motor activity"/>
    <property type="evidence" value="ECO:0007669"/>
    <property type="project" value="TreeGrafter"/>
</dbReference>
<keyword evidence="5 6" id="KW-0009">Actin-binding</keyword>
<dbReference type="RefSeq" id="XP_013247850.1">
    <property type="nucleotide sequence ID" value="XM_013392396.1"/>
</dbReference>
<feature type="compositionally biased region" description="Low complexity" evidence="7">
    <location>
        <begin position="95"/>
        <end position="110"/>
    </location>
</feature>
<keyword evidence="2 6" id="KW-0067">ATP-binding</keyword>
<dbReference type="PANTHER" id="PTHR13140">
    <property type="entry name" value="MYOSIN"/>
    <property type="match status" value="1"/>
</dbReference>
<evidence type="ECO:0000256" key="6">
    <source>
        <dbReference type="PROSITE-ProRule" id="PRU00782"/>
    </source>
</evidence>
<dbReference type="OMA" id="NICEASP"/>
<feature type="domain" description="Myosin motor" evidence="8">
    <location>
        <begin position="1"/>
        <end position="522"/>
    </location>
</feature>
<dbReference type="EMBL" id="HG672913">
    <property type="protein sequence ID" value="CDI82921.1"/>
    <property type="molecule type" value="Genomic_DNA"/>
</dbReference>
<dbReference type="Gene3D" id="3.40.850.10">
    <property type="entry name" value="Kinesin motor domain"/>
    <property type="match status" value="2"/>
</dbReference>
<accession>U6GRP2</accession>
<name>U6GRP2_EIMAC</name>
<sequence>MKASNPCNDGTSTAPEPSTLAAALENAFKETTANRNRPPPHPFVVAEEALRRLVGTQTSQTIVVSGQSGAGKTETSKQLMLFLTHVSTSPNDTLAGASGSATGSHGDSGAPKTVSGQRTEVAALLGGVQTLQEATELQKRIVSCNAIFESFGNAATRRNHNSSRIGRLTLLHFDGGGLLRGGSLRTYLLEASRITAHKRGDRNFHVFYQLLRGASEEVLKCMGLTDDETAYRMLRPQDSTKFLQKVFSKERQSVHGEELTEDRNVALKEADRRNFKSMVEALERADFSTAEVDELLQILAGLLHLSNVSFTTGEDDSLQLQDTAAEEALNRSASLLGLEGKGLEEVLRCRRIVLKGDILCTKRNEQQCSSACTSLIKFIYSRLFDHIVQRLNDSAARHVQGQQTATLPNARDSMKSIGILDIYGFESFGLENGLEQLCINYANERQQQLFVQQVIEEEVALYTREGVTSPAVTARNKLAHRRQNVEHETEQQPSGERMKPQGSFRADLELSLLSSLPDTPAL</sequence>
<dbReference type="SUPFAM" id="SSF52540">
    <property type="entry name" value="P-loop containing nucleoside triphosphate hydrolases"/>
    <property type="match status" value="1"/>
</dbReference>
<organism evidence="9 10">
    <name type="scientific">Eimeria acervulina</name>
    <name type="common">Coccidian parasite</name>
    <dbReference type="NCBI Taxonomy" id="5801"/>
    <lineage>
        <taxon>Eukaryota</taxon>
        <taxon>Sar</taxon>
        <taxon>Alveolata</taxon>
        <taxon>Apicomplexa</taxon>
        <taxon>Conoidasida</taxon>
        <taxon>Coccidia</taxon>
        <taxon>Eucoccidiorida</taxon>
        <taxon>Eimeriorina</taxon>
        <taxon>Eimeriidae</taxon>
        <taxon>Eimeria</taxon>
    </lineage>
</organism>
<evidence type="ECO:0000313" key="10">
    <source>
        <dbReference type="Proteomes" id="UP000018050"/>
    </source>
</evidence>
<evidence type="ECO:0000256" key="4">
    <source>
        <dbReference type="ARBA" id="ARBA00023175"/>
    </source>
</evidence>
<reference evidence="9" key="1">
    <citation type="submission" date="2013-10" db="EMBL/GenBank/DDBJ databases">
        <title>Genomic analysis of the causative agents of coccidiosis in chickens.</title>
        <authorList>
            <person name="Reid A.J."/>
            <person name="Blake D."/>
            <person name="Billington K."/>
            <person name="Browne H."/>
            <person name="Dunn M."/>
            <person name="Hung S."/>
            <person name="Kawahara F."/>
            <person name="Miranda-Saavedra D."/>
            <person name="Mourier T."/>
            <person name="Nagra H."/>
            <person name="Otto T.D."/>
            <person name="Rawlings N."/>
            <person name="Sanchez A."/>
            <person name="Sanders M."/>
            <person name="Subramaniam C."/>
            <person name="Tay Y."/>
            <person name="Dear P."/>
            <person name="Doerig C."/>
            <person name="Gruber A."/>
            <person name="Parkinson J."/>
            <person name="Shirley M."/>
            <person name="Wan K.L."/>
            <person name="Berriman M."/>
            <person name="Tomley F."/>
            <person name="Pain A."/>
        </authorList>
    </citation>
    <scope>NUCLEOTIDE SEQUENCE</scope>
    <source>
        <strain evidence="9">Houghton</strain>
    </source>
</reference>
<dbReference type="GO" id="GO:0051015">
    <property type="term" value="F:actin filament binding"/>
    <property type="evidence" value="ECO:0007669"/>
    <property type="project" value="TreeGrafter"/>
</dbReference>
<dbReference type="GO" id="GO:0016459">
    <property type="term" value="C:myosin complex"/>
    <property type="evidence" value="ECO:0007669"/>
    <property type="project" value="UniProtKB-KW"/>
</dbReference>
<evidence type="ECO:0000256" key="1">
    <source>
        <dbReference type="ARBA" id="ARBA00022741"/>
    </source>
</evidence>
<dbReference type="InterPro" id="IPR001609">
    <property type="entry name" value="Myosin_head_motor_dom-like"/>
</dbReference>
<dbReference type="SMART" id="SM00242">
    <property type="entry name" value="MYSc"/>
    <property type="match status" value="1"/>
</dbReference>
<dbReference type="Gene3D" id="1.20.120.720">
    <property type="entry name" value="Myosin VI head, motor domain, U50 subdomain"/>
    <property type="match status" value="1"/>
</dbReference>
<dbReference type="AlphaFoldDB" id="U6GRP2"/>
<keyword evidence="10" id="KW-1185">Reference proteome</keyword>
<dbReference type="GeneID" id="25274861"/>
<dbReference type="PROSITE" id="PS51456">
    <property type="entry name" value="MYOSIN_MOTOR"/>
    <property type="match status" value="1"/>
</dbReference>
<evidence type="ECO:0000256" key="7">
    <source>
        <dbReference type="SAM" id="MobiDB-lite"/>
    </source>
</evidence>
<dbReference type="InterPro" id="IPR036961">
    <property type="entry name" value="Kinesin_motor_dom_sf"/>
</dbReference>
<dbReference type="Proteomes" id="UP000018050">
    <property type="component" value="Unassembled WGS sequence"/>
</dbReference>
<keyword evidence="3 6" id="KW-0518">Myosin</keyword>
<dbReference type="Gene3D" id="1.20.58.530">
    <property type="match status" value="1"/>
</dbReference>
<dbReference type="VEuPathDB" id="ToxoDB:EAH_00067910"/>
<protein>
    <submittedName>
        <fullName evidence="9">Myosin IJ heavy chain, putative</fullName>
    </submittedName>
</protein>
<dbReference type="Gene3D" id="1.10.10.820">
    <property type="match status" value="1"/>
</dbReference>
<evidence type="ECO:0000259" key="8">
    <source>
        <dbReference type="PROSITE" id="PS51456"/>
    </source>
</evidence>